<comment type="caution">
    <text evidence="5">The sequence shown here is derived from an EMBL/GenBank/DDBJ whole genome shotgun (WGS) entry which is preliminary data.</text>
</comment>
<protein>
    <recommendedName>
        <fullName evidence="7">FAD dependent oxidoreductase domain-containing protein</fullName>
    </recommendedName>
</protein>
<keyword evidence="4" id="KW-0560">Oxidoreductase</keyword>
<dbReference type="EMBL" id="BFAA01010331">
    <property type="protein sequence ID" value="GCB77828.1"/>
    <property type="molecule type" value="Genomic_DNA"/>
</dbReference>
<dbReference type="PANTHER" id="PTHR46028">
    <property type="entry name" value="KYNURENINE 3-MONOOXYGENASE"/>
    <property type="match status" value="1"/>
</dbReference>
<evidence type="ECO:0000256" key="3">
    <source>
        <dbReference type="ARBA" id="ARBA00022827"/>
    </source>
</evidence>
<evidence type="ECO:0000313" key="5">
    <source>
        <dbReference type="EMBL" id="GCB77828.1"/>
    </source>
</evidence>
<comment type="cofactor">
    <cofactor evidence="1">
        <name>FAD</name>
        <dbReference type="ChEBI" id="CHEBI:57692"/>
    </cofactor>
</comment>
<dbReference type="GO" id="GO:0005741">
    <property type="term" value="C:mitochondrial outer membrane"/>
    <property type="evidence" value="ECO:0007669"/>
    <property type="project" value="TreeGrafter"/>
</dbReference>
<dbReference type="GO" id="GO:0070189">
    <property type="term" value="P:kynurenine metabolic process"/>
    <property type="evidence" value="ECO:0007669"/>
    <property type="project" value="TreeGrafter"/>
</dbReference>
<keyword evidence="2" id="KW-0285">Flavoprotein</keyword>
<keyword evidence="3" id="KW-0274">FAD</keyword>
<dbReference type="GO" id="GO:0004502">
    <property type="term" value="F:kynurenine 3-monooxygenase activity"/>
    <property type="evidence" value="ECO:0007669"/>
    <property type="project" value="TreeGrafter"/>
</dbReference>
<feature type="non-terminal residue" evidence="5">
    <location>
        <position position="48"/>
    </location>
</feature>
<evidence type="ECO:0000313" key="6">
    <source>
        <dbReference type="Proteomes" id="UP000288216"/>
    </source>
</evidence>
<dbReference type="AlphaFoldDB" id="A0A401PXK1"/>
<reference evidence="5 6" key="1">
    <citation type="journal article" date="2018" name="Nat. Ecol. Evol.">
        <title>Shark genomes provide insights into elasmobranch evolution and the origin of vertebrates.</title>
        <authorList>
            <person name="Hara Y"/>
            <person name="Yamaguchi K"/>
            <person name="Onimaru K"/>
            <person name="Kadota M"/>
            <person name="Koyanagi M"/>
            <person name="Keeley SD"/>
            <person name="Tatsumi K"/>
            <person name="Tanaka K"/>
            <person name="Motone F"/>
            <person name="Kageyama Y"/>
            <person name="Nozu R"/>
            <person name="Adachi N"/>
            <person name="Nishimura O"/>
            <person name="Nakagawa R"/>
            <person name="Tanegashima C"/>
            <person name="Kiyatake I"/>
            <person name="Matsumoto R"/>
            <person name="Murakumo K"/>
            <person name="Nishida K"/>
            <person name="Terakita A"/>
            <person name="Kuratani S"/>
            <person name="Sato K"/>
            <person name="Hyodo S Kuraku.S."/>
        </authorList>
    </citation>
    <scope>NUCLEOTIDE SEQUENCE [LARGE SCALE GENOMIC DNA]</scope>
</reference>
<gene>
    <name evidence="5" type="ORF">scyTo_0016751</name>
</gene>
<organism evidence="5 6">
    <name type="scientific">Scyliorhinus torazame</name>
    <name type="common">Cloudy catshark</name>
    <name type="synonym">Catulus torazame</name>
    <dbReference type="NCBI Taxonomy" id="75743"/>
    <lineage>
        <taxon>Eukaryota</taxon>
        <taxon>Metazoa</taxon>
        <taxon>Chordata</taxon>
        <taxon>Craniata</taxon>
        <taxon>Vertebrata</taxon>
        <taxon>Chondrichthyes</taxon>
        <taxon>Elasmobranchii</taxon>
        <taxon>Galeomorphii</taxon>
        <taxon>Galeoidea</taxon>
        <taxon>Carcharhiniformes</taxon>
        <taxon>Scyliorhinidae</taxon>
        <taxon>Scyliorhinus</taxon>
    </lineage>
</organism>
<evidence type="ECO:0000256" key="1">
    <source>
        <dbReference type="ARBA" id="ARBA00001974"/>
    </source>
</evidence>
<dbReference type="STRING" id="75743.A0A401PXK1"/>
<evidence type="ECO:0008006" key="7">
    <source>
        <dbReference type="Google" id="ProtNLM"/>
    </source>
</evidence>
<accession>A0A401PXK1</accession>
<evidence type="ECO:0000256" key="2">
    <source>
        <dbReference type="ARBA" id="ARBA00022630"/>
    </source>
</evidence>
<dbReference type="PANTHER" id="PTHR46028:SF2">
    <property type="entry name" value="KYNURENINE 3-MONOOXYGENASE"/>
    <property type="match status" value="1"/>
</dbReference>
<proteinExistence type="predicted"/>
<sequence length="48" mass="5090">MSLRSSPTTSDGEKAKKVAIVGGGLVGALNACFFAKRGFQVELYEARK</sequence>
<dbReference type="Gene3D" id="3.50.50.60">
    <property type="entry name" value="FAD/NAD(P)-binding domain"/>
    <property type="match status" value="1"/>
</dbReference>
<dbReference type="Pfam" id="PF13450">
    <property type="entry name" value="NAD_binding_8"/>
    <property type="match status" value="1"/>
</dbReference>
<dbReference type="SUPFAM" id="SSF51971">
    <property type="entry name" value="Nucleotide-binding domain"/>
    <property type="match status" value="1"/>
</dbReference>
<evidence type="ECO:0000256" key="4">
    <source>
        <dbReference type="ARBA" id="ARBA00023002"/>
    </source>
</evidence>
<dbReference type="Proteomes" id="UP000288216">
    <property type="component" value="Unassembled WGS sequence"/>
</dbReference>
<name>A0A401PXK1_SCYTO</name>
<dbReference type="InterPro" id="IPR036188">
    <property type="entry name" value="FAD/NAD-bd_sf"/>
</dbReference>
<keyword evidence="6" id="KW-1185">Reference proteome</keyword>